<dbReference type="GO" id="GO:0004301">
    <property type="term" value="F:epoxide hydrolase activity"/>
    <property type="evidence" value="ECO:0007669"/>
    <property type="project" value="TreeGrafter"/>
</dbReference>
<organism evidence="3 4">
    <name type="scientific">Sparus aurata</name>
    <name type="common">Gilthead sea bream</name>
    <dbReference type="NCBI Taxonomy" id="8175"/>
    <lineage>
        <taxon>Eukaryota</taxon>
        <taxon>Metazoa</taxon>
        <taxon>Chordata</taxon>
        <taxon>Craniata</taxon>
        <taxon>Vertebrata</taxon>
        <taxon>Euteleostomi</taxon>
        <taxon>Actinopterygii</taxon>
        <taxon>Neopterygii</taxon>
        <taxon>Teleostei</taxon>
        <taxon>Neoteleostei</taxon>
        <taxon>Acanthomorphata</taxon>
        <taxon>Eupercaria</taxon>
        <taxon>Spariformes</taxon>
        <taxon>Sparidae</taxon>
        <taxon>Sparus</taxon>
    </lineage>
</organism>
<reference evidence="3" key="2">
    <citation type="submission" date="2025-08" db="UniProtKB">
        <authorList>
            <consortium name="Ensembl"/>
        </authorList>
    </citation>
    <scope>IDENTIFICATION</scope>
</reference>
<keyword evidence="2" id="KW-0378">Hydrolase</keyword>
<evidence type="ECO:0000256" key="1">
    <source>
        <dbReference type="ARBA" id="ARBA00010088"/>
    </source>
</evidence>
<accession>A0A671X2S9</accession>
<dbReference type="PANTHER" id="PTHR21661:SF78">
    <property type="entry name" value="EPOXIDE HYDROLASE 1"/>
    <property type="match status" value="1"/>
</dbReference>
<dbReference type="Proteomes" id="UP000472265">
    <property type="component" value="Chromosome 14"/>
</dbReference>
<evidence type="ECO:0000313" key="4">
    <source>
        <dbReference type="Proteomes" id="UP000472265"/>
    </source>
</evidence>
<reference evidence="3" key="1">
    <citation type="submission" date="2021-04" db="EMBL/GenBank/DDBJ databases">
        <authorList>
            <consortium name="Wellcome Sanger Institute Data Sharing"/>
        </authorList>
    </citation>
    <scope>NUCLEOTIDE SEQUENCE [LARGE SCALE GENOMIC DNA]</scope>
</reference>
<dbReference type="GO" id="GO:0097176">
    <property type="term" value="P:epoxide metabolic process"/>
    <property type="evidence" value="ECO:0007669"/>
    <property type="project" value="TreeGrafter"/>
</dbReference>
<name>A0A671X2S9_SPAAU</name>
<evidence type="ECO:0000256" key="2">
    <source>
        <dbReference type="ARBA" id="ARBA00022801"/>
    </source>
</evidence>
<dbReference type="InParanoid" id="A0A671X2S9"/>
<sequence>MSATRVFLTLMERLGFSQFYLQGGDFGCGVNDSPVGSAASILEKFSTATDLSYRNLMDGWQERKFSLEELLTDVLIYWAAGSIVSSMRFYKENFKSNPTNRVDVTHCDKCHLDTSAFVFAVFDDTGAPMTFTGSKKAVHCINPVNMLIQNILLCLMSLKS</sequence>
<evidence type="ECO:0000313" key="3">
    <source>
        <dbReference type="Ensembl" id="ENSSAUP00010044601.1"/>
    </source>
</evidence>
<dbReference type="SUPFAM" id="SSF53474">
    <property type="entry name" value="alpha/beta-Hydrolases"/>
    <property type="match status" value="1"/>
</dbReference>
<dbReference type="AlphaFoldDB" id="A0A671X2S9"/>
<protein>
    <submittedName>
        <fullName evidence="3">Uncharacterized protein</fullName>
    </submittedName>
</protein>
<comment type="similarity">
    <text evidence="1">Belongs to the peptidase S33 family.</text>
</comment>
<dbReference type="Ensembl" id="ENSSAUT00010046905.1">
    <property type="protein sequence ID" value="ENSSAUP00010044601.1"/>
    <property type="gene ID" value="ENSSAUG00010018635.1"/>
</dbReference>
<dbReference type="PANTHER" id="PTHR21661">
    <property type="entry name" value="EPOXIDE HYDROLASE 1-RELATED"/>
    <property type="match status" value="1"/>
</dbReference>
<dbReference type="InterPro" id="IPR029058">
    <property type="entry name" value="AB_hydrolase_fold"/>
</dbReference>
<dbReference type="GO" id="GO:0019369">
    <property type="term" value="P:arachidonate metabolic process"/>
    <property type="evidence" value="ECO:0007669"/>
    <property type="project" value="TreeGrafter"/>
</dbReference>
<proteinExistence type="inferred from homology"/>
<dbReference type="Gene3D" id="3.40.50.1820">
    <property type="entry name" value="alpha/beta hydrolase"/>
    <property type="match status" value="1"/>
</dbReference>
<keyword evidence="4" id="KW-1185">Reference proteome</keyword>
<reference evidence="3" key="3">
    <citation type="submission" date="2025-09" db="UniProtKB">
        <authorList>
            <consortium name="Ensembl"/>
        </authorList>
    </citation>
    <scope>IDENTIFICATION</scope>
</reference>